<organism evidence="2 3">
    <name type="scientific">Crotalaria pallida</name>
    <name type="common">Smooth rattlebox</name>
    <name type="synonym">Crotalaria striata</name>
    <dbReference type="NCBI Taxonomy" id="3830"/>
    <lineage>
        <taxon>Eukaryota</taxon>
        <taxon>Viridiplantae</taxon>
        <taxon>Streptophyta</taxon>
        <taxon>Embryophyta</taxon>
        <taxon>Tracheophyta</taxon>
        <taxon>Spermatophyta</taxon>
        <taxon>Magnoliopsida</taxon>
        <taxon>eudicotyledons</taxon>
        <taxon>Gunneridae</taxon>
        <taxon>Pentapetalae</taxon>
        <taxon>rosids</taxon>
        <taxon>fabids</taxon>
        <taxon>Fabales</taxon>
        <taxon>Fabaceae</taxon>
        <taxon>Papilionoideae</taxon>
        <taxon>50 kb inversion clade</taxon>
        <taxon>genistoids sensu lato</taxon>
        <taxon>core genistoids</taxon>
        <taxon>Crotalarieae</taxon>
        <taxon>Crotalaria</taxon>
    </lineage>
</organism>
<keyword evidence="3" id="KW-1185">Reference proteome</keyword>
<evidence type="ECO:0000256" key="1">
    <source>
        <dbReference type="SAM" id="MobiDB-lite"/>
    </source>
</evidence>
<gene>
    <name evidence="2" type="ORF">RIF29_13691</name>
</gene>
<accession>A0AAN9P395</accession>
<feature type="compositionally biased region" description="Pro residues" evidence="1">
    <location>
        <begin position="58"/>
        <end position="74"/>
    </location>
</feature>
<feature type="region of interest" description="Disordered" evidence="1">
    <location>
        <begin position="55"/>
        <end position="85"/>
    </location>
</feature>
<sequence length="85" mass="9327">MNPTRSKKTGHIASNPLPLLSLQSPSLSFHLTHAAFISNSIQQSLLSFSLTQLTLHSAPPPPPPRARLSNPPPPPRHRRQLTDLI</sequence>
<dbReference type="AlphaFoldDB" id="A0AAN9P395"/>
<reference evidence="2 3" key="1">
    <citation type="submission" date="2024-01" db="EMBL/GenBank/DDBJ databases">
        <title>The genomes of 5 underutilized Papilionoideae crops provide insights into root nodulation and disease resistanc.</title>
        <authorList>
            <person name="Yuan L."/>
        </authorList>
    </citation>
    <scope>NUCLEOTIDE SEQUENCE [LARGE SCALE GENOMIC DNA]</scope>
    <source>
        <strain evidence="2">ZHUSHIDOU_FW_LH</strain>
        <tissue evidence="2">Leaf</tissue>
    </source>
</reference>
<proteinExistence type="predicted"/>
<name>A0AAN9P395_CROPI</name>
<evidence type="ECO:0000313" key="3">
    <source>
        <dbReference type="Proteomes" id="UP001372338"/>
    </source>
</evidence>
<dbReference type="Proteomes" id="UP001372338">
    <property type="component" value="Unassembled WGS sequence"/>
</dbReference>
<comment type="caution">
    <text evidence="2">The sequence shown here is derived from an EMBL/GenBank/DDBJ whole genome shotgun (WGS) entry which is preliminary data.</text>
</comment>
<dbReference type="EMBL" id="JAYWIO010000002">
    <property type="protein sequence ID" value="KAK7283941.1"/>
    <property type="molecule type" value="Genomic_DNA"/>
</dbReference>
<protein>
    <submittedName>
        <fullName evidence="2">Uncharacterized protein</fullName>
    </submittedName>
</protein>
<evidence type="ECO:0000313" key="2">
    <source>
        <dbReference type="EMBL" id="KAK7283941.1"/>
    </source>
</evidence>